<feature type="signal peptide" evidence="1">
    <location>
        <begin position="1"/>
        <end position="20"/>
    </location>
</feature>
<keyword evidence="1" id="KW-0732">Signal</keyword>
<proteinExistence type="predicted"/>
<reference evidence="4 5" key="1">
    <citation type="submission" date="2019-04" db="EMBL/GenBank/DDBJ databases">
        <title>Genome analysis of Streptococcus suis strain WUSS424.</title>
        <authorList>
            <person name="Chen H."/>
            <person name="Gao X."/>
            <person name="Wu Z."/>
        </authorList>
    </citation>
    <scope>NUCLEOTIDE SEQUENCE [LARGE SCALE GENOMIC DNA]</scope>
    <source>
        <strain evidence="4 5">WUSS424</strain>
    </source>
</reference>
<feature type="domain" description="Transcobalamin-like C-terminal" evidence="2">
    <location>
        <begin position="56"/>
        <end position="121"/>
    </location>
</feature>
<evidence type="ECO:0000256" key="1">
    <source>
        <dbReference type="SAM" id="SignalP"/>
    </source>
</evidence>
<dbReference type="AlphaFoldDB" id="A0A4T2GQA7"/>
<dbReference type="EMBL" id="SSXO01000001">
    <property type="protein sequence ID" value="TII00764.1"/>
    <property type="molecule type" value="Genomic_DNA"/>
</dbReference>
<evidence type="ECO:0000313" key="4">
    <source>
        <dbReference type="EMBL" id="TII00764.1"/>
    </source>
</evidence>
<sequence>MKKKWLLAFVAFVFAPVLLACQTEDPEDLVTQTYTAQLTVEFGDRTDQKQVTVEPGDSVMDVLEDAYEIEEDAGLITVIDGVSQDPSTNTYWMYDFNGELAPKGAQEQLVQENDEIRFYLETFE</sequence>
<dbReference type="EMBL" id="SSXO01000002">
    <property type="protein sequence ID" value="TII00340.1"/>
    <property type="molecule type" value="Genomic_DNA"/>
</dbReference>
<dbReference type="Gene3D" id="2.170.130.30">
    <property type="match status" value="1"/>
</dbReference>
<dbReference type="OrthoDB" id="2870483at2"/>
<evidence type="ECO:0000313" key="3">
    <source>
        <dbReference type="EMBL" id="TII00340.1"/>
    </source>
</evidence>
<name>A0A4T2GQA7_STRSU</name>
<accession>A0A4T2GQA7</accession>
<protein>
    <submittedName>
        <fullName evidence="4">DUF4430 domain-containing protein</fullName>
    </submittedName>
</protein>
<organism evidence="4 5">
    <name type="scientific">Streptococcus suis</name>
    <dbReference type="NCBI Taxonomy" id="1307"/>
    <lineage>
        <taxon>Bacteria</taxon>
        <taxon>Bacillati</taxon>
        <taxon>Bacillota</taxon>
        <taxon>Bacilli</taxon>
        <taxon>Lactobacillales</taxon>
        <taxon>Streptococcaceae</taxon>
        <taxon>Streptococcus</taxon>
    </lineage>
</organism>
<dbReference type="Proteomes" id="UP000305165">
    <property type="component" value="Unassembled WGS sequence"/>
</dbReference>
<evidence type="ECO:0000313" key="5">
    <source>
        <dbReference type="Proteomes" id="UP000305165"/>
    </source>
</evidence>
<feature type="chain" id="PRO_5033451647" evidence="1">
    <location>
        <begin position="21"/>
        <end position="124"/>
    </location>
</feature>
<evidence type="ECO:0000259" key="2">
    <source>
        <dbReference type="Pfam" id="PF14478"/>
    </source>
</evidence>
<gene>
    <name evidence="4" type="ORF">FAJ39_00040</name>
    <name evidence="3" type="ORF">FAJ39_04550</name>
</gene>
<dbReference type="InterPro" id="IPR027954">
    <property type="entry name" value="Transcobalamin-like_C"/>
</dbReference>
<dbReference type="Pfam" id="PF14478">
    <property type="entry name" value="DUF4430"/>
    <property type="match status" value="1"/>
</dbReference>
<dbReference type="PROSITE" id="PS51257">
    <property type="entry name" value="PROKAR_LIPOPROTEIN"/>
    <property type="match status" value="1"/>
</dbReference>
<comment type="caution">
    <text evidence="4">The sequence shown here is derived from an EMBL/GenBank/DDBJ whole genome shotgun (WGS) entry which is preliminary data.</text>
</comment>